<evidence type="ECO:0000256" key="2">
    <source>
        <dbReference type="ARBA" id="ARBA00022670"/>
    </source>
</evidence>
<dbReference type="SMART" id="SM00245">
    <property type="entry name" value="TSPc"/>
    <property type="match status" value="1"/>
</dbReference>
<dbReference type="PROSITE" id="PS50106">
    <property type="entry name" value="PDZ"/>
    <property type="match status" value="1"/>
</dbReference>
<keyword evidence="6" id="KW-0812">Transmembrane</keyword>
<reference evidence="9 10" key="1">
    <citation type="journal article" date="2024" name="Science">
        <title>Giant polyketide synthase enzymes in the biosynthesis of giant marine polyether toxins.</title>
        <authorList>
            <person name="Fallon T.R."/>
            <person name="Shende V.V."/>
            <person name="Wierzbicki I.H."/>
            <person name="Pendleton A.L."/>
            <person name="Watervoot N.F."/>
            <person name="Auber R.P."/>
            <person name="Gonzalez D.J."/>
            <person name="Wisecaver J.H."/>
            <person name="Moore B.S."/>
        </authorList>
    </citation>
    <scope>NUCLEOTIDE SEQUENCE [LARGE SCALE GENOMIC DNA]</scope>
    <source>
        <strain evidence="9 10">12B1</strain>
    </source>
</reference>
<evidence type="ECO:0000313" key="10">
    <source>
        <dbReference type="Proteomes" id="UP001515480"/>
    </source>
</evidence>
<protein>
    <recommendedName>
        <fullName evidence="8">PDZ domain-containing protein</fullName>
    </recommendedName>
</protein>
<dbReference type="SUPFAM" id="SSF50156">
    <property type="entry name" value="PDZ domain-like"/>
    <property type="match status" value="1"/>
</dbReference>
<keyword evidence="6" id="KW-0472">Membrane</keyword>
<evidence type="ECO:0000256" key="3">
    <source>
        <dbReference type="ARBA" id="ARBA00022801"/>
    </source>
</evidence>
<keyword evidence="7" id="KW-0732">Signal</keyword>
<keyword evidence="2" id="KW-0645">Protease</keyword>
<dbReference type="CDD" id="cd07560">
    <property type="entry name" value="Peptidase_S41_CPP"/>
    <property type="match status" value="1"/>
</dbReference>
<sequence length="439" mass="47114">MKPVRALTSSCLTTALCSLLLGLPLHAPALEPHPHLAAEVFALVDQHFLDRSAFDRSRWAHRTQRPMAEPEARSEATALVRSLGDRYSRILPPSELARLLRKYDTSGGLNLLPSDERHSLVVGAAPASGSALARAGVSLGDVLLQLDGRDARRMTLDEAEWRAAQPDLLTARLLPHRGGAPYDVRLERVATPPRVEASRFASTGYVRLREFTASTGRLTRDALRRLDAEGAEAVVLDLRGNGGGAFSEAMRVAGLFLGEGAVVRTEGVDGTEEVHRSLEPQAWARPVEVWVDWRTASSSEVVVGALQDGCRATAVGIGRTYGKGVAQRVYGLSDGSALVQTILREQTPAGRQILGGLAPDEQRVFASSLVGRSALAVDVRHASFKPPQCPRAASAQEAPPWRTQRGPKFASSFTPVIFAAWLGAGGIAAWLSSRSVPTQ</sequence>
<proteinExistence type="inferred from homology"/>
<evidence type="ECO:0000256" key="4">
    <source>
        <dbReference type="ARBA" id="ARBA00022825"/>
    </source>
</evidence>
<dbReference type="EMBL" id="JBGBPQ010000023">
    <property type="protein sequence ID" value="KAL1500551.1"/>
    <property type="molecule type" value="Genomic_DNA"/>
</dbReference>
<evidence type="ECO:0000259" key="8">
    <source>
        <dbReference type="PROSITE" id="PS50106"/>
    </source>
</evidence>
<name>A0AB34IMZ5_PRYPA</name>
<dbReference type="GO" id="GO:0008236">
    <property type="term" value="F:serine-type peptidase activity"/>
    <property type="evidence" value="ECO:0007669"/>
    <property type="project" value="UniProtKB-KW"/>
</dbReference>
<dbReference type="GO" id="GO:0006508">
    <property type="term" value="P:proteolysis"/>
    <property type="evidence" value="ECO:0007669"/>
    <property type="project" value="UniProtKB-KW"/>
</dbReference>
<dbReference type="InterPro" id="IPR004447">
    <property type="entry name" value="Peptidase_S41A"/>
</dbReference>
<dbReference type="Gene3D" id="3.30.750.44">
    <property type="match status" value="1"/>
</dbReference>
<evidence type="ECO:0000256" key="5">
    <source>
        <dbReference type="SAM" id="MobiDB-lite"/>
    </source>
</evidence>
<dbReference type="Gene3D" id="3.90.226.10">
    <property type="entry name" value="2-enoyl-CoA Hydratase, Chain A, domain 1"/>
    <property type="match status" value="1"/>
</dbReference>
<gene>
    <name evidence="9" type="ORF">AB1Y20_013206</name>
</gene>
<dbReference type="AlphaFoldDB" id="A0AB34IMZ5"/>
<keyword evidence="4" id="KW-0720">Serine protease</keyword>
<accession>A0AB34IMZ5</accession>
<comment type="caution">
    <text evidence="9">The sequence shown here is derived from an EMBL/GenBank/DDBJ whole genome shotgun (WGS) entry which is preliminary data.</text>
</comment>
<feature type="region of interest" description="Disordered" evidence="5">
    <location>
        <begin position="386"/>
        <end position="406"/>
    </location>
</feature>
<evidence type="ECO:0000256" key="1">
    <source>
        <dbReference type="ARBA" id="ARBA00009179"/>
    </source>
</evidence>
<dbReference type="Gene3D" id="2.30.42.10">
    <property type="match status" value="1"/>
</dbReference>
<feature type="transmembrane region" description="Helical" evidence="6">
    <location>
        <begin position="409"/>
        <end position="431"/>
    </location>
</feature>
<feature type="domain" description="PDZ" evidence="8">
    <location>
        <begin position="96"/>
        <end position="159"/>
    </location>
</feature>
<evidence type="ECO:0000256" key="7">
    <source>
        <dbReference type="SAM" id="SignalP"/>
    </source>
</evidence>
<dbReference type="SUPFAM" id="SSF52096">
    <property type="entry name" value="ClpP/crotonase"/>
    <property type="match status" value="1"/>
</dbReference>
<dbReference type="PANTHER" id="PTHR32060">
    <property type="entry name" value="TAIL-SPECIFIC PROTEASE"/>
    <property type="match status" value="1"/>
</dbReference>
<keyword evidence="3" id="KW-0378">Hydrolase</keyword>
<dbReference type="GO" id="GO:0004175">
    <property type="term" value="F:endopeptidase activity"/>
    <property type="evidence" value="ECO:0007669"/>
    <property type="project" value="TreeGrafter"/>
</dbReference>
<dbReference type="InterPro" id="IPR001478">
    <property type="entry name" value="PDZ"/>
</dbReference>
<evidence type="ECO:0000313" key="9">
    <source>
        <dbReference type="EMBL" id="KAL1500551.1"/>
    </source>
</evidence>
<dbReference type="Proteomes" id="UP001515480">
    <property type="component" value="Unassembled WGS sequence"/>
</dbReference>
<organism evidence="9 10">
    <name type="scientific">Prymnesium parvum</name>
    <name type="common">Toxic golden alga</name>
    <dbReference type="NCBI Taxonomy" id="97485"/>
    <lineage>
        <taxon>Eukaryota</taxon>
        <taxon>Haptista</taxon>
        <taxon>Haptophyta</taxon>
        <taxon>Prymnesiophyceae</taxon>
        <taxon>Prymnesiales</taxon>
        <taxon>Prymnesiaceae</taxon>
        <taxon>Prymnesium</taxon>
    </lineage>
</organism>
<dbReference type="InterPro" id="IPR029045">
    <property type="entry name" value="ClpP/crotonase-like_dom_sf"/>
</dbReference>
<dbReference type="InterPro" id="IPR005151">
    <property type="entry name" value="Tail-specific_protease"/>
</dbReference>
<comment type="similarity">
    <text evidence="1">Belongs to the peptidase S41A family.</text>
</comment>
<dbReference type="PANTHER" id="PTHR32060:SF22">
    <property type="entry name" value="CARBOXYL-TERMINAL-PROCESSING PEPTIDASE 3, CHLOROPLASTIC"/>
    <property type="match status" value="1"/>
</dbReference>
<dbReference type="InterPro" id="IPR036034">
    <property type="entry name" value="PDZ_sf"/>
</dbReference>
<keyword evidence="6" id="KW-1133">Transmembrane helix</keyword>
<feature type="signal peptide" evidence="7">
    <location>
        <begin position="1"/>
        <end position="22"/>
    </location>
</feature>
<dbReference type="Pfam" id="PF03572">
    <property type="entry name" value="Peptidase_S41"/>
    <property type="match status" value="1"/>
</dbReference>
<keyword evidence="10" id="KW-1185">Reference proteome</keyword>
<evidence type="ECO:0000256" key="6">
    <source>
        <dbReference type="SAM" id="Phobius"/>
    </source>
</evidence>
<feature type="chain" id="PRO_5044334141" description="PDZ domain-containing protein" evidence="7">
    <location>
        <begin position="23"/>
        <end position="439"/>
    </location>
</feature>